<evidence type="ECO:0000259" key="1">
    <source>
        <dbReference type="Pfam" id="PF13847"/>
    </source>
</evidence>
<reference evidence="2 3" key="1">
    <citation type="journal article" date="2014" name="BMC Genomics">
        <title>Comparison of environmental and isolate Sulfobacillus genomes reveals diverse carbon, sulfur, nitrogen, and hydrogen metabolisms.</title>
        <authorList>
            <person name="Justice N.B."/>
            <person name="Norman A."/>
            <person name="Brown C.T."/>
            <person name="Singh A."/>
            <person name="Thomas B.C."/>
            <person name="Banfield J.F."/>
        </authorList>
    </citation>
    <scope>NUCLEOTIDE SEQUENCE [LARGE SCALE GENOMIC DNA]</scope>
    <source>
        <strain evidence="2">AMDSBA1</strain>
    </source>
</reference>
<dbReference type="InterPro" id="IPR029063">
    <property type="entry name" value="SAM-dependent_MTases_sf"/>
</dbReference>
<dbReference type="PANTHER" id="PTHR45128:SF1">
    <property type="entry name" value="S-ADENOSYLMETHIONINE-DEPENDENT METHYLTRANSFERASE RV2258C"/>
    <property type="match status" value="1"/>
</dbReference>
<dbReference type="EMBL" id="PXYT01000001">
    <property type="protein sequence ID" value="PSR31853.1"/>
    <property type="molecule type" value="Genomic_DNA"/>
</dbReference>
<dbReference type="CDD" id="cd02440">
    <property type="entry name" value="AdoMet_MTases"/>
    <property type="match status" value="1"/>
</dbReference>
<evidence type="ECO:0000313" key="2">
    <source>
        <dbReference type="EMBL" id="PSR31853.1"/>
    </source>
</evidence>
<organism evidence="2 3">
    <name type="scientific">Sulfobacillus benefaciens</name>
    <dbReference type="NCBI Taxonomy" id="453960"/>
    <lineage>
        <taxon>Bacteria</taxon>
        <taxon>Bacillati</taxon>
        <taxon>Bacillota</taxon>
        <taxon>Clostridia</taxon>
        <taxon>Eubacteriales</taxon>
        <taxon>Clostridiales Family XVII. Incertae Sedis</taxon>
        <taxon>Sulfobacillus</taxon>
    </lineage>
</organism>
<dbReference type="AlphaFoldDB" id="A0A2T2XBF1"/>
<sequence>MPHDHHFDPQQLAQMEEFRRSIFPPEEALQHFIVRSDMVIADIGCGPGFYTVEAARMLPAGTVYAIDKQEDMIDWTQRRAREASLTNVTTILASAESIPLPSESLDAILMANVLHDVPEQVHILREVQRLLKPGGVYFLIEWDKIATDFGPPLEIRFRPSDLRDTLLEHHFNPVRQIPAPQPWFQVLAIKPALQ</sequence>
<dbReference type="InterPro" id="IPR025714">
    <property type="entry name" value="Methyltranfer_dom"/>
</dbReference>
<dbReference type="PANTHER" id="PTHR45128">
    <property type="entry name" value="METHYLTRANSFERASE TYPE 11"/>
    <property type="match status" value="1"/>
</dbReference>
<evidence type="ECO:0000313" key="3">
    <source>
        <dbReference type="Proteomes" id="UP000242699"/>
    </source>
</evidence>
<dbReference type="InterPro" id="IPR053173">
    <property type="entry name" value="SAM-binding_MTase"/>
</dbReference>
<dbReference type="Proteomes" id="UP000242699">
    <property type="component" value="Unassembled WGS sequence"/>
</dbReference>
<dbReference type="Pfam" id="PF13847">
    <property type="entry name" value="Methyltransf_31"/>
    <property type="match status" value="1"/>
</dbReference>
<name>A0A2T2XBF1_9FIRM</name>
<protein>
    <recommendedName>
        <fullName evidence="1">Methyltransferase domain-containing protein</fullName>
    </recommendedName>
</protein>
<feature type="domain" description="Methyltransferase" evidence="1">
    <location>
        <begin position="36"/>
        <end position="142"/>
    </location>
</feature>
<proteinExistence type="predicted"/>
<dbReference type="SUPFAM" id="SSF53335">
    <property type="entry name" value="S-adenosyl-L-methionine-dependent methyltransferases"/>
    <property type="match status" value="1"/>
</dbReference>
<accession>A0A2T2XBF1</accession>
<gene>
    <name evidence="2" type="ORF">C7B43_01125</name>
</gene>
<dbReference type="Gene3D" id="3.40.50.150">
    <property type="entry name" value="Vaccinia Virus protein VP39"/>
    <property type="match status" value="1"/>
</dbReference>
<comment type="caution">
    <text evidence="2">The sequence shown here is derived from an EMBL/GenBank/DDBJ whole genome shotgun (WGS) entry which is preliminary data.</text>
</comment>